<proteinExistence type="predicted"/>
<organism evidence="2 3">
    <name type="scientific">Rhizobium mongolense subsp. loessense</name>
    <dbReference type="NCBI Taxonomy" id="158890"/>
    <lineage>
        <taxon>Bacteria</taxon>
        <taxon>Pseudomonadati</taxon>
        <taxon>Pseudomonadota</taxon>
        <taxon>Alphaproteobacteria</taxon>
        <taxon>Hyphomicrobiales</taxon>
        <taxon>Rhizobiaceae</taxon>
        <taxon>Rhizobium/Agrobacterium group</taxon>
        <taxon>Rhizobium</taxon>
    </lineage>
</organism>
<evidence type="ECO:0000313" key="2">
    <source>
        <dbReference type="EMBL" id="SCW62254.1"/>
    </source>
</evidence>
<name>A0A1G4RZD9_9HYPH</name>
<dbReference type="Proteomes" id="UP000199542">
    <property type="component" value="Unassembled WGS sequence"/>
</dbReference>
<gene>
    <name evidence="2" type="ORF">SAMN02927900_03228</name>
</gene>
<dbReference type="EMBL" id="FMTM01000004">
    <property type="protein sequence ID" value="SCW62254.1"/>
    <property type="molecule type" value="Genomic_DNA"/>
</dbReference>
<evidence type="ECO:0000256" key="1">
    <source>
        <dbReference type="SAM" id="MobiDB-lite"/>
    </source>
</evidence>
<sequence>MRPRPGCRSSNRDRVDFQSYPGLSASLDGSNKSLTRLTPTGAIATRVRWNCVMPAIEEETGVGNVVA</sequence>
<dbReference type="RefSeq" id="WP_092585810.1">
    <property type="nucleotide sequence ID" value="NZ_FMTM01000004.1"/>
</dbReference>
<evidence type="ECO:0000313" key="3">
    <source>
        <dbReference type="Proteomes" id="UP000199542"/>
    </source>
</evidence>
<feature type="region of interest" description="Disordered" evidence="1">
    <location>
        <begin position="1"/>
        <end position="35"/>
    </location>
</feature>
<protein>
    <submittedName>
        <fullName evidence="2">Uncharacterized protein</fullName>
    </submittedName>
</protein>
<reference evidence="2 3" key="1">
    <citation type="submission" date="2016-10" db="EMBL/GenBank/DDBJ databases">
        <authorList>
            <person name="de Groot N.N."/>
        </authorList>
    </citation>
    <scope>NUCLEOTIDE SEQUENCE [LARGE SCALE GENOMIC DNA]</scope>
    <source>
        <strain evidence="2 3">CGMCC 1.3401</strain>
    </source>
</reference>
<accession>A0A1G4RZD9</accession>
<dbReference type="AlphaFoldDB" id="A0A1G4RZD9"/>